<protein>
    <submittedName>
        <fullName evidence="1">Uncharacterized protein</fullName>
    </submittedName>
</protein>
<dbReference type="EMBL" id="FN653132">
    <property type="protein sequence ID" value="CBY12646.1"/>
    <property type="molecule type" value="Genomic_DNA"/>
</dbReference>
<reference evidence="1" key="1">
    <citation type="journal article" date="2010" name="Science">
        <title>Plasticity of animal genome architecture unmasked by rapid evolution of a pelagic tunicate.</title>
        <authorList>
            <person name="Denoeud F."/>
            <person name="Henriet S."/>
            <person name="Mungpakdee S."/>
            <person name="Aury J.M."/>
            <person name="Da Silva C."/>
            <person name="Brinkmann H."/>
            <person name="Mikhaleva J."/>
            <person name="Olsen L.C."/>
            <person name="Jubin C."/>
            <person name="Canestro C."/>
            <person name="Bouquet J.M."/>
            <person name="Danks G."/>
            <person name="Poulain J."/>
            <person name="Campsteijn C."/>
            <person name="Adamski M."/>
            <person name="Cross I."/>
            <person name="Yadetie F."/>
            <person name="Muffato M."/>
            <person name="Louis A."/>
            <person name="Butcher S."/>
            <person name="Tsagkogeorga G."/>
            <person name="Konrad A."/>
            <person name="Singh S."/>
            <person name="Jensen M.F."/>
            <person name="Cong E.H."/>
            <person name="Eikeseth-Otteraa H."/>
            <person name="Noel B."/>
            <person name="Anthouard V."/>
            <person name="Porcel B.M."/>
            <person name="Kachouri-Lafond R."/>
            <person name="Nishino A."/>
            <person name="Ugolini M."/>
            <person name="Chourrout P."/>
            <person name="Nishida H."/>
            <person name="Aasland R."/>
            <person name="Huzurbazar S."/>
            <person name="Westhof E."/>
            <person name="Delsuc F."/>
            <person name="Lehrach H."/>
            <person name="Reinhardt R."/>
            <person name="Weissenbach J."/>
            <person name="Roy S.W."/>
            <person name="Artiguenave F."/>
            <person name="Postlethwait J.H."/>
            <person name="Manak J.R."/>
            <person name="Thompson E.M."/>
            <person name="Jaillon O."/>
            <person name="Du Pasquier L."/>
            <person name="Boudinot P."/>
            <person name="Liberles D.A."/>
            <person name="Volff J.N."/>
            <person name="Philippe H."/>
            <person name="Lenhard B."/>
            <person name="Roest Crollius H."/>
            <person name="Wincker P."/>
            <person name="Chourrout D."/>
        </authorList>
    </citation>
    <scope>NUCLEOTIDE SEQUENCE [LARGE SCALE GENOMIC DNA]</scope>
</reference>
<name>E4XS98_OIKDI</name>
<dbReference type="InterPro" id="IPR015915">
    <property type="entry name" value="Kelch-typ_b-propeller"/>
</dbReference>
<sequence>MPKQAELGTKSRICVPGLKKISALICFGQHLGANWKICEVFTGSSVFSTYSTSYSHKYSALGFYNRQPITVGSENSDGQRKVETLSSTGWTSLDDSPMNYLAPILIGLGNDLLMIGGKDQDGVDAYSSSIWRLSNNNWSQGDDLKKKVGWGSAIATGKSIFIVGGIESTSHGLSLSQRIDLEENDEIAGVEQIGELGGRYFWPALFATSPDYCNSDL</sequence>
<organism evidence="1">
    <name type="scientific">Oikopleura dioica</name>
    <name type="common">Tunicate</name>
    <dbReference type="NCBI Taxonomy" id="34765"/>
    <lineage>
        <taxon>Eukaryota</taxon>
        <taxon>Metazoa</taxon>
        <taxon>Chordata</taxon>
        <taxon>Tunicata</taxon>
        <taxon>Appendicularia</taxon>
        <taxon>Copelata</taxon>
        <taxon>Oikopleuridae</taxon>
        <taxon>Oikopleura</taxon>
    </lineage>
</organism>
<evidence type="ECO:0000313" key="1">
    <source>
        <dbReference type="EMBL" id="CBY12646.1"/>
    </source>
</evidence>
<dbReference type="InParanoid" id="E4XS98"/>
<gene>
    <name evidence="1" type="ORF">GSOID_T00002049001</name>
</gene>
<proteinExistence type="predicted"/>
<dbReference type="Proteomes" id="UP000001307">
    <property type="component" value="Unassembled WGS sequence"/>
</dbReference>
<keyword evidence="2" id="KW-1185">Reference proteome</keyword>
<evidence type="ECO:0000313" key="2">
    <source>
        <dbReference type="Proteomes" id="UP000001307"/>
    </source>
</evidence>
<dbReference type="Gene3D" id="2.120.10.80">
    <property type="entry name" value="Kelch-type beta propeller"/>
    <property type="match status" value="1"/>
</dbReference>
<dbReference type="OrthoDB" id="8626034at2759"/>
<dbReference type="SUPFAM" id="SSF117281">
    <property type="entry name" value="Kelch motif"/>
    <property type="match status" value="1"/>
</dbReference>
<dbReference type="AlphaFoldDB" id="E4XS98"/>
<accession>E4XS98</accession>